<feature type="region of interest" description="Disordered" evidence="1">
    <location>
        <begin position="64"/>
        <end position="111"/>
    </location>
</feature>
<feature type="region of interest" description="Disordered" evidence="1">
    <location>
        <begin position="1"/>
        <end position="36"/>
    </location>
</feature>
<dbReference type="Proteomes" id="UP000887581">
    <property type="component" value="Unplaced"/>
</dbReference>
<feature type="compositionally biased region" description="Basic residues" evidence="1">
    <location>
        <begin position="1"/>
        <end position="11"/>
    </location>
</feature>
<evidence type="ECO:0000313" key="3">
    <source>
        <dbReference type="WBParaSite" id="sdigi.contig568.g9034.t1"/>
    </source>
</evidence>
<reference evidence="3" key="1">
    <citation type="submission" date="2022-11" db="UniProtKB">
        <authorList>
            <consortium name="WormBaseParasite"/>
        </authorList>
    </citation>
    <scope>IDENTIFICATION</scope>
</reference>
<sequence>MKPKRPTTGKRGQRDKNSAENCDYSQNDTNAEELNPTDVELQKWRSNRVNYLKSRVSHIYLKSPSPISAEKSTQEENQTQSPELPSAISPVQSPLQMSNKQFIMNGLHSLR</sequence>
<dbReference type="WBParaSite" id="sdigi.contig568.g9034.t1">
    <property type="protein sequence ID" value="sdigi.contig568.g9034.t1"/>
    <property type="gene ID" value="sdigi.contig568.g9034"/>
</dbReference>
<accession>A0A915Q4J7</accession>
<keyword evidence="2" id="KW-1185">Reference proteome</keyword>
<evidence type="ECO:0000313" key="2">
    <source>
        <dbReference type="Proteomes" id="UP000887581"/>
    </source>
</evidence>
<feature type="compositionally biased region" description="Polar residues" evidence="1">
    <location>
        <begin position="19"/>
        <end position="29"/>
    </location>
</feature>
<feature type="compositionally biased region" description="Polar residues" evidence="1">
    <location>
        <begin position="75"/>
        <end position="102"/>
    </location>
</feature>
<name>A0A915Q4J7_9BILA</name>
<evidence type="ECO:0000256" key="1">
    <source>
        <dbReference type="SAM" id="MobiDB-lite"/>
    </source>
</evidence>
<proteinExistence type="predicted"/>
<organism evidence="2 3">
    <name type="scientific">Setaria digitata</name>
    <dbReference type="NCBI Taxonomy" id="48799"/>
    <lineage>
        <taxon>Eukaryota</taxon>
        <taxon>Metazoa</taxon>
        <taxon>Ecdysozoa</taxon>
        <taxon>Nematoda</taxon>
        <taxon>Chromadorea</taxon>
        <taxon>Rhabditida</taxon>
        <taxon>Spirurina</taxon>
        <taxon>Spiruromorpha</taxon>
        <taxon>Filarioidea</taxon>
        <taxon>Setariidae</taxon>
        <taxon>Setaria</taxon>
    </lineage>
</organism>
<protein>
    <submittedName>
        <fullName evidence="3">Uncharacterized protein</fullName>
    </submittedName>
</protein>
<dbReference type="AlphaFoldDB" id="A0A915Q4J7"/>